<comment type="caution">
    <text evidence="1">The sequence shown here is derived from an EMBL/GenBank/DDBJ whole genome shotgun (WGS) entry which is preliminary data.</text>
</comment>
<gene>
    <name evidence="1" type="ORF">ENI96_08920</name>
</gene>
<protein>
    <recommendedName>
        <fullName evidence="2">DAC domain-containing protein</fullName>
    </recommendedName>
</protein>
<organism evidence="1">
    <name type="scientific">Sedimenticola thiotaurini</name>
    <dbReference type="NCBI Taxonomy" id="1543721"/>
    <lineage>
        <taxon>Bacteria</taxon>
        <taxon>Pseudomonadati</taxon>
        <taxon>Pseudomonadota</taxon>
        <taxon>Gammaproteobacteria</taxon>
        <taxon>Chromatiales</taxon>
        <taxon>Sedimenticolaceae</taxon>
        <taxon>Sedimenticola</taxon>
    </lineage>
</organism>
<proteinExistence type="predicted"/>
<dbReference type="Gene3D" id="3.40.1700.10">
    <property type="entry name" value="DNA integrity scanning protein, DisA, N-terminal domain"/>
    <property type="match status" value="1"/>
</dbReference>
<name>A0A831RP27_9GAMM</name>
<dbReference type="EMBL" id="DRKP01000099">
    <property type="protein sequence ID" value="HEB96536.1"/>
    <property type="molecule type" value="Genomic_DNA"/>
</dbReference>
<sequence>MIIDELREALGTYLGPLLSAQVQAGSLNCQSNSPLVASLEPSKIAIKAEDAGVERLVLYRQPGFTPEELALTKDFVEELIAIYDATSPDYRADLLTFLPARAISRHLGGIRAVSLILRQFEAWSARTYEGGEITSSIGIDPNANGRGSSLTEIFDHDFSAVVSNGFDTLLVVTLDGKIAGSGQLTANQLGLDYVPYRLNAIADWTDNNRIALVLNRLGEQLVFRNKRLIFAKRRGEWQFYAHEMYLRRMQPPQNRILREAIYQSCLDISFARSGGCIIVVRSGSLGKIGEIVSDPDLISGDHPSIKSKTIRAIVNNKFQNLDRRLRQELLALDGAMVLDHLGNIVAAGAIVSVPAGSEGGGRTAAAKKGSSLGLGIKISEDGGVSVYKDENKILVA</sequence>
<evidence type="ECO:0008006" key="2">
    <source>
        <dbReference type="Google" id="ProtNLM"/>
    </source>
</evidence>
<reference evidence="1" key="1">
    <citation type="journal article" date="2020" name="mSystems">
        <title>Genome- and Community-Level Interaction Insights into Carbon Utilization and Element Cycling Functions of Hydrothermarchaeota in Hydrothermal Sediment.</title>
        <authorList>
            <person name="Zhou Z."/>
            <person name="Liu Y."/>
            <person name="Xu W."/>
            <person name="Pan J."/>
            <person name="Luo Z.H."/>
            <person name="Li M."/>
        </authorList>
    </citation>
    <scope>NUCLEOTIDE SEQUENCE [LARGE SCALE GENOMIC DNA]</scope>
    <source>
        <strain evidence="1">HyVt-443</strain>
    </source>
</reference>
<dbReference type="AlphaFoldDB" id="A0A831RP27"/>
<accession>A0A831RP27</accession>
<dbReference type="InterPro" id="IPR036888">
    <property type="entry name" value="DNA_integrity_DisA_N_sf"/>
</dbReference>
<dbReference type="Proteomes" id="UP000886251">
    <property type="component" value="Unassembled WGS sequence"/>
</dbReference>
<evidence type="ECO:0000313" key="1">
    <source>
        <dbReference type="EMBL" id="HEB96536.1"/>
    </source>
</evidence>